<dbReference type="PANTHER" id="PTHR34477">
    <property type="entry name" value="UPF0213 PROTEIN YHBQ"/>
    <property type="match status" value="1"/>
</dbReference>
<comment type="similarity">
    <text evidence="1">Belongs to the UPF0213 family.</text>
</comment>
<keyword evidence="3" id="KW-0255">Endonuclease</keyword>
<organism evidence="3 4">
    <name type="scientific">Candidatus Magasanikbacteria bacterium CG_4_10_14_0_2_um_filter_33_14</name>
    <dbReference type="NCBI Taxonomy" id="1974636"/>
    <lineage>
        <taxon>Bacteria</taxon>
        <taxon>Candidatus Magasanikiibacteriota</taxon>
    </lineage>
</organism>
<dbReference type="GO" id="GO:0004519">
    <property type="term" value="F:endonuclease activity"/>
    <property type="evidence" value="ECO:0007669"/>
    <property type="project" value="UniProtKB-KW"/>
</dbReference>
<accession>A0A2M7VB24</accession>
<feature type="domain" description="GIY-YIG" evidence="2">
    <location>
        <begin position="1"/>
        <end position="81"/>
    </location>
</feature>
<dbReference type="EMBL" id="PFPL01000033">
    <property type="protein sequence ID" value="PIZ96120.1"/>
    <property type="molecule type" value="Genomic_DNA"/>
</dbReference>
<dbReference type="Pfam" id="PF01541">
    <property type="entry name" value="GIY-YIG"/>
    <property type="match status" value="1"/>
</dbReference>
<evidence type="ECO:0000313" key="4">
    <source>
        <dbReference type="Proteomes" id="UP000231453"/>
    </source>
</evidence>
<dbReference type="PANTHER" id="PTHR34477:SF1">
    <property type="entry name" value="UPF0213 PROTEIN YHBQ"/>
    <property type="match status" value="1"/>
</dbReference>
<sequence>MNYYTYIIYNKKHDKFYIGSTYSLKKRINEHKTGEGNYTSRYDGEWTFVYYEKHNDRSEAVQRERYFKSLKSKVYLKRYIKEKCAPSSVG</sequence>
<keyword evidence="3" id="KW-0378">Hydrolase</keyword>
<dbReference type="SUPFAM" id="SSF82771">
    <property type="entry name" value="GIY-YIG endonuclease"/>
    <property type="match status" value="1"/>
</dbReference>
<dbReference type="InterPro" id="IPR000305">
    <property type="entry name" value="GIY-YIG_endonuc"/>
</dbReference>
<dbReference type="PROSITE" id="PS50164">
    <property type="entry name" value="GIY_YIG"/>
    <property type="match status" value="1"/>
</dbReference>
<gene>
    <name evidence="3" type="ORF">COX80_02200</name>
</gene>
<protein>
    <submittedName>
        <fullName evidence="3">Endonuclease</fullName>
    </submittedName>
</protein>
<dbReference type="InterPro" id="IPR050190">
    <property type="entry name" value="UPF0213_domain"/>
</dbReference>
<evidence type="ECO:0000259" key="2">
    <source>
        <dbReference type="PROSITE" id="PS50164"/>
    </source>
</evidence>
<evidence type="ECO:0000256" key="1">
    <source>
        <dbReference type="ARBA" id="ARBA00007435"/>
    </source>
</evidence>
<comment type="caution">
    <text evidence="3">The sequence shown here is derived from an EMBL/GenBank/DDBJ whole genome shotgun (WGS) entry which is preliminary data.</text>
</comment>
<dbReference type="AlphaFoldDB" id="A0A2M7VB24"/>
<keyword evidence="3" id="KW-0540">Nuclease</keyword>
<reference evidence="4" key="1">
    <citation type="submission" date="2017-09" db="EMBL/GenBank/DDBJ databases">
        <title>Depth-based differentiation of microbial function through sediment-hosted aquifers and enrichment of novel symbionts in the deep terrestrial subsurface.</title>
        <authorList>
            <person name="Probst A.J."/>
            <person name="Ladd B."/>
            <person name="Jarett J.K."/>
            <person name="Geller-Mcgrath D.E."/>
            <person name="Sieber C.M.K."/>
            <person name="Emerson J.B."/>
            <person name="Anantharaman K."/>
            <person name="Thomas B.C."/>
            <person name="Malmstrom R."/>
            <person name="Stieglmeier M."/>
            <person name="Klingl A."/>
            <person name="Woyke T."/>
            <person name="Ryan C.M."/>
            <person name="Banfield J.F."/>
        </authorList>
    </citation>
    <scope>NUCLEOTIDE SEQUENCE [LARGE SCALE GENOMIC DNA]</scope>
</reference>
<dbReference type="Proteomes" id="UP000231453">
    <property type="component" value="Unassembled WGS sequence"/>
</dbReference>
<proteinExistence type="inferred from homology"/>
<name>A0A2M7VB24_9BACT</name>
<dbReference type="Gene3D" id="3.40.1440.10">
    <property type="entry name" value="GIY-YIG endonuclease"/>
    <property type="match status" value="1"/>
</dbReference>
<dbReference type="InterPro" id="IPR035901">
    <property type="entry name" value="GIY-YIG_endonuc_sf"/>
</dbReference>
<evidence type="ECO:0000313" key="3">
    <source>
        <dbReference type="EMBL" id="PIZ96120.1"/>
    </source>
</evidence>